<gene>
    <name evidence="2" type="ORF">KDW_47840</name>
</gene>
<feature type="signal peptide" evidence="1">
    <location>
        <begin position="1"/>
        <end position="29"/>
    </location>
</feature>
<keyword evidence="1" id="KW-0732">Signal</keyword>
<evidence type="ECO:0000313" key="2">
    <source>
        <dbReference type="EMBL" id="GER90622.1"/>
    </source>
</evidence>
<evidence type="ECO:0008006" key="4">
    <source>
        <dbReference type="Google" id="ProtNLM"/>
    </source>
</evidence>
<keyword evidence="3" id="KW-1185">Reference proteome</keyword>
<feature type="chain" id="PRO_5023936036" description="Secreted protein" evidence="1">
    <location>
        <begin position="30"/>
        <end position="135"/>
    </location>
</feature>
<sequence length="135" mass="14730">MYTRCLATAAVVATLLMILASFCVPTSQAAGLHHVTASHAGNGPYGPDTCLTGYVWREAFTDDHVCVTPDQRTRAAFDNSQARYRVNPHGAYGSDSCRSGYVWREAGPNDHVCVTPEQRTQTAYDNEQALSRYAA</sequence>
<organism evidence="2 3">
    <name type="scientific">Dictyobacter vulcani</name>
    <dbReference type="NCBI Taxonomy" id="2607529"/>
    <lineage>
        <taxon>Bacteria</taxon>
        <taxon>Bacillati</taxon>
        <taxon>Chloroflexota</taxon>
        <taxon>Ktedonobacteria</taxon>
        <taxon>Ktedonobacterales</taxon>
        <taxon>Dictyobacteraceae</taxon>
        <taxon>Dictyobacter</taxon>
    </lineage>
</organism>
<dbReference type="AlphaFoldDB" id="A0A5J4KTW4"/>
<evidence type="ECO:0000256" key="1">
    <source>
        <dbReference type="SAM" id="SignalP"/>
    </source>
</evidence>
<dbReference type="EMBL" id="BKZW01000002">
    <property type="protein sequence ID" value="GER90622.1"/>
    <property type="molecule type" value="Genomic_DNA"/>
</dbReference>
<dbReference type="Proteomes" id="UP000326912">
    <property type="component" value="Unassembled WGS sequence"/>
</dbReference>
<name>A0A5J4KTW4_9CHLR</name>
<dbReference type="RefSeq" id="WP_198925474.1">
    <property type="nucleotide sequence ID" value="NZ_BKZW01000002.1"/>
</dbReference>
<comment type="caution">
    <text evidence="2">The sequence shown here is derived from an EMBL/GenBank/DDBJ whole genome shotgun (WGS) entry which is preliminary data.</text>
</comment>
<accession>A0A5J4KTW4</accession>
<reference evidence="2 3" key="1">
    <citation type="submission" date="2019-10" db="EMBL/GenBank/DDBJ databases">
        <title>Dictyobacter vulcani sp. nov., within the class Ktedonobacteria, isolated from soil of volcanic Mt. Zao.</title>
        <authorList>
            <person name="Zheng Y."/>
            <person name="Wang C.M."/>
            <person name="Sakai Y."/>
            <person name="Abe K."/>
            <person name="Yokota A."/>
            <person name="Yabe S."/>
        </authorList>
    </citation>
    <scope>NUCLEOTIDE SEQUENCE [LARGE SCALE GENOMIC DNA]</scope>
    <source>
        <strain evidence="2 3">W12</strain>
    </source>
</reference>
<protein>
    <recommendedName>
        <fullName evidence="4">Secreted protein</fullName>
    </recommendedName>
</protein>
<proteinExistence type="predicted"/>
<evidence type="ECO:0000313" key="3">
    <source>
        <dbReference type="Proteomes" id="UP000326912"/>
    </source>
</evidence>